<proteinExistence type="predicted"/>
<sequence length="307" mass="35278">MKSTFWLNSVDNVEIYVEKWITVDKKPKAIVQLAHGMVEHIQRYHQFAQFLVGNDIFVYGNDHRGHGKTGQKQGLMGYLSEQDGFDKTTNDLVMITNKIKEEYPGVPIFLLGHSMGSFLSRYYIQQHSDLIQGVILSGTGYYPKLTTTFGKALSKQLNPTEKSPLMNKLAFGAFNRKVQQPKTPFDWLSRDNDIVQAYLQDRFAGYIPTARFFYDLMTGLQFIHSTKRNNYIRKSLPMLLISGESDPVGNYGSGVWRTASIYEKLGIENITTMLFDGARHEVLNEINKDEVYQVILRWIHQYLPASR</sequence>
<protein>
    <submittedName>
        <fullName evidence="2">Alpha/beta hydrolase</fullName>
    </submittedName>
</protein>
<dbReference type="GO" id="GO:0016787">
    <property type="term" value="F:hydrolase activity"/>
    <property type="evidence" value="ECO:0007669"/>
    <property type="project" value="UniProtKB-KW"/>
</dbReference>
<accession>A0A916RZT0</accession>
<evidence type="ECO:0000259" key="1">
    <source>
        <dbReference type="Pfam" id="PF12146"/>
    </source>
</evidence>
<dbReference type="Gene3D" id="3.40.50.1820">
    <property type="entry name" value="alpha/beta hydrolase"/>
    <property type="match status" value="1"/>
</dbReference>
<comment type="caution">
    <text evidence="2">The sequence shown here is derived from an EMBL/GenBank/DDBJ whole genome shotgun (WGS) entry which is preliminary data.</text>
</comment>
<dbReference type="EMBL" id="BMEY01000009">
    <property type="protein sequence ID" value="GGA77435.1"/>
    <property type="molecule type" value="Genomic_DNA"/>
</dbReference>
<dbReference type="Pfam" id="PF12146">
    <property type="entry name" value="Hydrolase_4"/>
    <property type="match status" value="1"/>
</dbReference>
<dbReference type="PANTHER" id="PTHR11614">
    <property type="entry name" value="PHOSPHOLIPASE-RELATED"/>
    <property type="match status" value="1"/>
</dbReference>
<dbReference type="InterPro" id="IPR051044">
    <property type="entry name" value="MAG_DAG_Lipase"/>
</dbReference>
<keyword evidence="3" id="KW-1185">Reference proteome</keyword>
<reference evidence="2" key="1">
    <citation type="journal article" date="2014" name="Int. J. Syst. Evol. Microbiol.">
        <title>Complete genome sequence of Corynebacterium casei LMG S-19264T (=DSM 44701T), isolated from a smear-ripened cheese.</title>
        <authorList>
            <consortium name="US DOE Joint Genome Institute (JGI-PGF)"/>
            <person name="Walter F."/>
            <person name="Albersmeier A."/>
            <person name="Kalinowski J."/>
            <person name="Ruckert C."/>
        </authorList>
    </citation>
    <scope>NUCLEOTIDE SEQUENCE</scope>
    <source>
        <strain evidence="2">CGMCC 1.12408</strain>
    </source>
</reference>
<evidence type="ECO:0000313" key="3">
    <source>
        <dbReference type="Proteomes" id="UP000613512"/>
    </source>
</evidence>
<evidence type="ECO:0000313" key="2">
    <source>
        <dbReference type="EMBL" id="GGA77435.1"/>
    </source>
</evidence>
<name>A0A916RZT0_9BACI</name>
<dbReference type="SUPFAM" id="SSF53474">
    <property type="entry name" value="alpha/beta-Hydrolases"/>
    <property type="match status" value="1"/>
</dbReference>
<keyword evidence="2" id="KW-0378">Hydrolase</keyword>
<dbReference type="AlphaFoldDB" id="A0A916RZT0"/>
<dbReference type="RefSeq" id="WP_188384647.1">
    <property type="nucleotide sequence ID" value="NZ_BMEY01000009.1"/>
</dbReference>
<organism evidence="2 3">
    <name type="scientific">Ornithinibacillus halotolerans</name>
    <dbReference type="NCBI Taxonomy" id="1274357"/>
    <lineage>
        <taxon>Bacteria</taxon>
        <taxon>Bacillati</taxon>
        <taxon>Bacillota</taxon>
        <taxon>Bacilli</taxon>
        <taxon>Bacillales</taxon>
        <taxon>Bacillaceae</taxon>
        <taxon>Ornithinibacillus</taxon>
    </lineage>
</organism>
<dbReference type="InterPro" id="IPR022742">
    <property type="entry name" value="Hydrolase_4"/>
</dbReference>
<dbReference type="Proteomes" id="UP000613512">
    <property type="component" value="Unassembled WGS sequence"/>
</dbReference>
<dbReference type="InterPro" id="IPR029058">
    <property type="entry name" value="AB_hydrolase_fold"/>
</dbReference>
<feature type="domain" description="Serine aminopeptidase S33" evidence="1">
    <location>
        <begin position="26"/>
        <end position="286"/>
    </location>
</feature>
<gene>
    <name evidence="2" type="ORF">GCM10008025_21310</name>
</gene>
<reference evidence="2" key="2">
    <citation type="submission" date="2020-09" db="EMBL/GenBank/DDBJ databases">
        <authorList>
            <person name="Sun Q."/>
            <person name="Zhou Y."/>
        </authorList>
    </citation>
    <scope>NUCLEOTIDE SEQUENCE</scope>
    <source>
        <strain evidence="2">CGMCC 1.12408</strain>
    </source>
</reference>